<dbReference type="GO" id="GO:0006508">
    <property type="term" value="P:proteolysis"/>
    <property type="evidence" value="ECO:0007669"/>
    <property type="project" value="UniProtKB-KW"/>
</dbReference>
<dbReference type="Pfam" id="PF04647">
    <property type="entry name" value="AgrB"/>
    <property type="match status" value="1"/>
</dbReference>
<keyword evidence="10" id="KW-1185">Reference proteome</keyword>
<proteinExistence type="predicted"/>
<dbReference type="EMBL" id="JAMRYU010000001">
    <property type="protein sequence ID" value="MDC4238692.1"/>
    <property type="molecule type" value="Genomic_DNA"/>
</dbReference>
<accession>A0A9X3XKA7</accession>
<keyword evidence="5" id="KW-0378">Hydrolase</keyword>
<evidence type="ECO:0000313" key="9">
    <source>
        <dbReference type="EMBL" id="MDC4238692.1"/>
    </source>
</evidence>
<dbReference type="AlphaFoldDB" id="A0A9X3XKA7"/>
<dbReference type="GO" id="GO:0009372">
    <property type="term" value="P:quorum sensing"/>
    <property type="evidence" value="ECO:0007669"/>
    <property type="project" value="UniProtKB-KW"/>
</dbReference>
<dbReference type="GO" id="GO:0016020">
    <property type="term" value="C:membrane"/>
    <property type="evidence" value="ECO:0007669"/>
    <property type="project" value="InterPro"/>
</dbReference>
<evidence type="ECO:0000256" key="7">
    <source>
        <dbReference type="ARBA" id="ARBA00023136"/>
    </source>
</evidence>
<organism evidence="9 10">
    <name type="scientific">Clostridium tertium</name>
    <dbReference type="NCBI Taxonomy" id="1559"/>
    <lineage>
        <taxon>Bacteria</taxon>
        <taxon>Bacillati</taxon>
        <taxon>Bacillota</taxon>
        <taxon>Clostridia</taxon>
        <taxon>Eubacteriales</taxon>
        <taxon>Clostridiaceae</taxon>
        <taxon>Clostridium</taxon>
    </lineage>
</organism>
<evidence type="ECO:0000256" key="5">
    <source>
        <dbReference type="ARBA" id="ARBA00022801"/>
    </source>
</evidence>
<evidence type="ECO:0000256" key="3">
    <source>
        <dbReference type="ARBA" id="ARBA00022670"/>
    </source>
</evidence>
<name>A0A9X3XKA7_9CLOT</name>
<evidence type="ECO:0000256" key="1">
    <source>
        <dbReference type="ARBA" id="ARBA00022475"/>
    </source>
</evidence>
<dbReference type="InterPro" id="IPR006741">
    <property type="entry name" value="AgrB"/>
</dbReference>
<feature type="transmembrane region" description="Helical" evidence="8">
    <location>
        <begin position="41"/>
        <end position="66"/>
    </location>
</feature>
<evidence type="ECO:0000256" key="4">
    <source>
        <dbReference type="ARBA" id="ARBA00022692"/>
    </source>
</evidence>
<sequence length="191" mass="22253">MIEKLIYRFVDSLSEYNNYNEEQVEQIKYSLKVIVYELIKIILLIIIFSILGYFKESLLILFIMSITKPFIGGYHEDTQLKCFTATLILIVIIIILFENNKLNLTSSSILNFISIFSIYNKAPIINDKMPITREDLIRKNRKIGITNVVLLALLSLIMFKVKWISQIIVWTILVQAILMFNKYKYVGGKGK</sequence>
<keyword evidence="4 8" id="KW-0812">Transmembrane</keyword>
<dbReference type="RefSeq" id="WP_008680299.1">
    <property type="nucleotide sequence ID" value="NZ_CABKOG010000003.1"/>
</dbReference>
<evidence type="ECO:0000256" key="2">
    <source>
        <dbReference type="ARBA" id="ARBA00022654"/>
    </source>
</evidence>
<protein>
    <submittedName>
        <fullName evidence="9">Accessory gene regulator B family protein</fullName>
    </submittedName>
</protein>
<dbReference type="GO" id="GO:0008233">
    <property type="term" value="F:peptidase activity"/>
    <property type="evidence" value="ECO:0007669"/>
    <property type="project" value="UniProtKB-KW"/>
</dbReference>
<evidence type="ECO:0000256" key="6">
    <source>
        <dbReference type="ARBA" id="ARBA00022989"/>
    </source>
</evidence>
<keyword evidence="1" id="KW-1003">Cell membrane</keyword>
<dbReference type="SMART" id="SM00793">
    <property type="entry name" value="AgrB"/>
    <property type="match status" value="1"/>
</dbReference>
<feature type="transmembrane region" description="Helical" evidence="8">
    <location>
        <begin position="78"/>
        <end position="97"/>
    </location>
</feature>
<dbReference type="Proteomes" id="UP001141183">
    <property type="component" value="Unassembled WGS sequence"/>
</dbReference>
<reference evidence="9" key="1">
    <citation type="submission" date="2022-05" db="EMBL/GenBank/DDBJ databases">
        <title>Draft genome sequence of Clostridium tertium strain CP3 isolated from Peru.</title>
        <authorList>
            <person name="Hurtado R."/>
            <person name="Lima L."/>
            <person name="Sousa T."/>
            <person name="Jaiswal A.K."/>
            <person name="Tiwari S."/>
            <person name="Maturrano L."/>
            <person name="Brenig B."/>
            <person name="Azevedo V."/>
        </authorList>
    </citation>
    <scope>NUCLEOTIDE SEQUENCE</scope>
    <source>
        <strain evidence="9">CP3</strain>
    </source>
</reference>
<evidence type="ECO:0000313" key="10">
    <source>
        <dbReference type="Proteomes" id="UP001141183"/>
    </source>
</evidence>
<keyword evidence="6 8" id="KW-1133">Transmembrane helix</keyword>
<feature type="transmembrane region" description="Helical" evidence="8">
    <location>
        <begin position="167"/>
        <end position="183"/>
    </location>
</feature>
<comment type="caution">
    <text evidence="9">The sequence shown here is derived from an EMBL/GenBank/DDBJ whole genome shotgun (WGS) entry which is preliminary data.</text>
</comment>
<feature type="transmembrane region" description="Helical" evidence="8">
    <location>
        <begin position="143"/>
        <end position="161"/>
    </location>
</feature>
<gene>
    <name evidence="9" type="ORF">NE398_00700</name>
</gene>
<keyword evidence="3" id="KW-0645">Protease</keyword>
<keyword evidence="7 8" id="KW-0472">Membrane</keyword>
<keyword evidence="2" id="KW-0673">Quorum sensing</keyword>
<evidence type="ECO:0000256" key="8">
    <source>
        <dbReference type="SAM" id="Phobius"/>
    </source>
</evidence>